<dbReference type="STRING" id="690879.TSACC_3261"/>
<evidence type="ECO:0000256" key="2">
    <source>
        <dbReference type="SAM" id="Phobius"/>
    </source>
</evidence>
<dbReference type="EMBL" id="BDCO01000003">
    <property type="protein sequence ID" value="GAT35197.1"/>
    <property type="molecule type" value="Genomic_DNA"/>
</dbReference>
<evidence type="ECO:0000313" key="4">
    <source>
        <dbReference type="Proteomes" id="UP000076023"/>
    </source>
</evidence>
<proteinExistence type="predicted"/>
<keyword evidence="4" id="KW-1185">Reference proteome</keyword>
<dbReference type="OrthoDB" id="173969at2"/>
<dbReference type="Proteomes" id="UP000076023">
    <property type="component" value="Unassembled WGS sequence"/>
</dbReference>
<keyword evidence="2" id="KW-0812">Transmembrane</keyword>
<feature type="region of interest" description="Disordered" evidence="1">
    <location>
        <begin position="584"/>
        <end position="609"/>
    </location>
</feature>
<evidence type="ECO:0000256" key="1">
    <source>
        <dbReference type="SAM" id="MobiDB-lite"/>
    </source>
</evidence>
<comment type="caution">
    <text evidence="3">The sequence shown here is derived from an EMBL/GenBank/DDBJ whole genome shotgun (WGS) entry which is preliminary data.</text>
</comment>
<feature type="transmembrane region" description="Helical" evidence="2">
    <location>
        <begin position="12"/>
        <end position="35"/>
    </location>
</feature>
<reference evidence="4" key="1">
    <citation type="journal article" date="2017" name="Genome Announc.">
        <title>Draft Genome Sequence of Terrimicrobium sacchariphilum NM-5T, a Facultative Anaerobic Soil Bacterium of the Class Spartobacteria.</title>
        <authorList>
            <person name="Qiu Y.L."/>
            <person name="Tourlousse D.M."/>
            <person name="Matsuura N."/>
            <person name="Ohashi A."/>
            <person name="Sekiguchi Y."/>
        </authorList>
    </citation>
    <scope>NUCLEOTIDE SEQUENCE [LARGE SCALE GENOMIC DNA]</scope>
    <source>
        <strain evidence="4">NM-5</strain>
    </source>
</reference>
<sequence length="1106" mass="118953">MKFQRSNRASALIIILVAVVMVTILCVAFLNFAGIERRSSRLALNSTIAGSLASVGADAALAKLKYATETGMQKGKLWASEPGRIRIFPADNLSAYEDVQLFSALPGPDVPGAADINSVDLNKPSYQGRHPIVEPVSSGGEVPMKVGWIDLLADPGSPASRSNPLIGRVAYWVDDESCKININVADGSKKDTAQSYGFGTPSEVTLEALRKPDGSHLSNAQAAKISEYAWSSGFNSAAEVTRAGLNGEVTEEFFEKNKFVLTHYSKAPEISFTGDPKIYLFPAVRLSSNGASAGGLVRSWLTNAYGVALDSGLTNYLSSSGSTDAKRIAITDPINFVYPTSRQIEAALPGKAPFYQFGRHYYLDSAQLLATSPTGTNPENYIFAKRIAEAIKGMNSLQGAFTWPVFSGSAAGGFADKYNDRQIDSLALQILDIGTRAAMGDEARGGNLPSLVTTGMLSGKNAIGLGRTPKFTEFTVSFDAVRTATLPTGSGPPPRVANIPALQIDPKVEFWFPSQFEGMPWDERFGGYWRLGQNGNNYMLNPVEQVFSGASALGGSWMDNLFQITGIDLGGLSFTSTDPDPRHAIYHPYRNGRGGSSNSQPSGNRRPPFAFATASTSGTVWRPGEYHGVPATDRGSVSLYGPNDPAMTAFPVSGGIVLWTQAGGAGAINGNWDVAPLDSLRGDYRTTSGEPSYIYTSEPPMSIRTELKEAVIPVPAGFSIPLPAIEHVWHGYVKDPLVNKFPGDWIVSDTDADATLKTSGATAYSYQDGANPGFLASQGGDPLSVWMPRLDVNYPKQSRFPSIGALNYVRTGVAPDDVTVPLPQQKGTPWRSLSLTPASAPGQATLKGRYPDWAMLDLFTVPFLPQLPFRVGEAAPPKRRLTSGGATEGKININNPAVPYPFSQTMSQVERDQFPKRTAPMEALFYKVRVNQGYDAADVPVYATLGDSEVSTLVSAIQNRVMAGGPFVLPGQMADVSEVDTYTYKGVAEEAQSRNDLLKQVIGAATTQSNVFSIWVVARSVKKKAANTRFGEFEAGDMVTAEVRRRYVVERFIDLGADGVPGNANNPGTDGVVGTEDDPVDPKYHPAMKPPFPYLWRIVSMEEIQR</sequence>
<dbReference type="AlphaFoldDB" id="A0A146GEY7"/>
<accession>A0A146GEY7</accession>
<keyword evidence="2" id="KW-0472">Membrane</keyword>
<evidence type="ECO:0008006" key="5">
    <source>
        <dbReference type="Google" id="ProtNLM"/>
    </source>
</evidence>
<organism evidence="3 4">
    <name type="scientific">Terrimicrobium sacchariphilum</name>
    <dbReference type="NCBI Taxonomy" id="690879"/>
    <lineage>
        <taxon>Bacteria</taxon>
        <taxon>Pseudomonadati</taxon>
        <taxon>Verrucomicrobiota</taxon>
        <taxon>Terrimicrobiia</taxon>
        <taxon>Terrimicrobiales</taxon>
        <taxon>Terrimicrobiaceae</taxon>
        <taxon>Terrimicrobium</taxon>
    </lineage>
</organism>
<dbReference type="RefSeq" id="WP_075081030.1">
    <property type="nucleotide sequence ID" value="NZ_BDCO01000003.1"/>
</dbReference>
<keyword evidence="2" id="KW-1133">Transmembrane helix</keyword>
<evidence type="ECO:0000313" key="3">
    <source>
        <dbReference type="EMBL" id="GAT35197.1"/>
    </source>
</evidence>
<name>A0A146GEY7_TERSA</name>
<protein>
    <recommendedName>
        <fullName evidence="5">Verru_Chthon cassette protein A</fullName>
    </recommendedName>
</protein>
<dbReference type="InParanoid" id="A0A146GEY7"/>
<gene>
    <name evidence="3" type="ORF">TSACC_3261</name>
</gene>